<dbReference type="Proteomes" id="UP000235965">
    <property type="component" value="Unassembled WGS sequence"/>
</dbReference>
<dbReference type="PANTHER" id="PTHR43899:SF13">
    <property type="entry name" value="RH59310P"/>
    <property type="match status" value="1"/>
</dbReference>
<accession>A0A2J7PXW4</accession>
<dbReference type="GO" id="GO:0016491">
    <property type="term" value="F:oxidoreductase activity"/>
    <property type="evidence" value="ECO:0007669"/>
    <property type="project" value="UniProtKB-KW"/>
</dbReference>
<evidence type="ECO:0000256" key="2">
    <source>
        <dbReference type="ARBA" id="ARBA00022857"/>
    </source>
</evidence>
<keyword evidence="5" id="KW-0472">Membrane</keyword>
<dbReference type="PRINTS" id="PR00081">
    <property type="entry name" value="GDHRDH"/>
</dbReference>
<dbReference type="InterPro" id="IPR002347">
    <property type="entry name" value="SDR_fam"/>
</dbReference>
<dbReference type="GO" id="GO:0005783">
    <property type="term" value="C:endoplasmic reticulum"/>
    <property type="evidence" value="ECO:0007669"/>
    <property type="project" value="TreeGrafter"/>
</dbReference>
<keyword evidence="5" id="KW-0812">Transmembrane</keyword>
<evidence type="ECO:0000256" key="1">
    <source>
        <dbReference type="ARBA" id="ARBA00006484"/>
    </source>
</evidence>
<name>A0A2J7PXW4_9NEOP</name>
<dbReference type="InterPro" id="IPR051019">
    <property type="entry name" value="VLCFA-Steroid_DH"/>
</dbReference>
<dbReference type="FunFam" id="3.40.50.720:FF:000137">
    <property type="entry name" value="Hydroxysteroid (17-beta) dehydrogenase 3"/>
    <property type="match status" value="1"/>
</dbReference>
<dbReference type="STRING" id="105785.A0A2J7PXW4"/>
<dbReference type="SUPFAM" id="SSF51735">
    <property type="entry name" value="NAD(P)-binding Rossmann-fold domains"/>
    <property type="match status" value="1"/>
</dbReference>
<organism evidence="6 7">
    <name type="scientific">Cryptotermes secundus</name>
    <dbReference type="NCBI Taxonomy" id="105785"/>
    <lineage>
        <taxon>Eukaryota</taxon>
        <taxon>Metazoa</taxon>
        <taxon>Ecdysozoa</taxon>
        <taxon>Arthropoda</taxon>
        <taxon>Hexapoda</taxon>
        <taxon>Insecta</taxon>
        <taxon>Pterygota</taxon>
        <taxon>Neoptera</taxon>
        <taxon>Polyneoptera</taxon>
        <taxon>Dictyoptera</taxon>
        <taxon>Blattodea</taxon>
        <taxon>Blattoidea</taxon>
        <taxon>Termitoidae</taxon>
        <taxon>Kalotermitidae</taxon>
        <taxon>Cryptotermitinae</taxon>
        <taxon>Cryptotermes</taxon>
    </lineage>
</organism>
<keyword evidence="3" id="KW-0560">Oxidoreductase</keyword>
<evidence type="ECO:0000256" key="4">
    <source>
        <dbReference type="RuleBase" id="RU000363"/>
    </source>
</evidence>
<dbReference type="OrthoDB" id="5545019at2759"/>
<protein>
    <submittedName>
        <fullName evidence="6">Very-long-chain 3-oxoacyl-CoA reductase</fullName>
    </submittedName>
</protein>
<dbReference type="PRINTS" id="PR00080">
    <property type="entry name" value="SDRFAMILY"/>
</dbReference>
<reference evidence="6 7" key="1">
    <citation type="submission" date="2017-12" db="EMBL/GenBank/DDBJ databases">
        <title>Hemimetabolous genomes reveal molecular basis of termite eusociality.</title>
        <authorList>
            <person name="Harrison M.C."/>
            <person name="Jongepier E."/>
            <person name="Robertson H.M."/>
            <person name="Arning N."/>
            <person name="Bitard-Feildel T."/>
            <person name="Chao H."/>
            <person name="Childers C.P."/>
            <person name="Dinh H."/>
            <person name="Doddapaneni H."/>
            <person name="Dugan S."/>
            <person name="Gowin J."/>
            <person name="Greiner C."/>
            <person name="Han Y."/>
            <person name="Hu H."/>
            <person name="Hughes D.S.T."/>
            <person name="Huylmans A.-K."/>
            <person name="Kemena C."/>
            <person name="Kremer L.P.M."/>
            <person name="Lee S.L."/>
            <person name="Lopez-Ezquerra A."/>
            <person name="Mallet L."/>
            <person name="Monroy-Kuhn J.M."/>
            <person name="Moser A."/>
            <person name="Murali S.C."/>
            <person name="Muzny D.M."/>
            <person name="Otani S."/>
            <person name="Piulachs M.-D."/>
            <person name="Poelchau M."/>
            <person name="Qu J."/>
            <person name="Schaub F."/>
            <person name="Wada-Katsumata A."/>
            <person name="Worley K.C."/>
            <person name="Xie Q."/>
            <person name="Ylla G."/>
            <person name="Poulsen M."/>
            <person name="Gibbs R.A."/>
            <person name="Schal C."/>
            <person name="Richards S."/>
            <person name="Belles X."/>
            <person name="Korb J."/>
            <person name="Bornberg-Bauer E."/>
        </authorList>
    </citation>
    <scope>NUCLEOTIDE SEQUENCE [LARGE SCALE GENOMIC DNA]</scope>
    <source>
        <tissue evidence="6">Whole body</tissue>
    </source>
</reference>
<sequence>MYTPLEIIGLISLCILGFLIARRIIRLLYNNVIGRLMRTNVNLKEMGRWAVVTGATDGIGKAYAEALAKLGIDIVLISRTKAKLEAVAAEIESKHHVSTKIIETDFTDDSYEAYHTIEKQLYGLEIGVLINNVGMTYPYPEYFLELPDRGKLYSQIIKCNICSVTSMTGIVLPQMVERKKGVIVNVSSVAAILPAPLLTVYGASKIFIEKFSKDLACEYSKLGIVIQCIVPGYIATKMSKIKRSTWMAPSPDVYVKSALRTIGVQQCTTGYFPHTLMVGALNLMDCFSSSFGEWVIVRTMENIRGRALNARQQ</sequence>
<dbReference type="AlphaFoldDB" id="A0A2J7PXW4"/>
<dbReference type="Gene3D" id="3.40.50.720">
    <property type="entry name" value="NAD(P)-binding Rossmann-like Domain"/>
    <property type="match status" value="1"/>
</dbReference>
<keyword evidence="2" id="KW-0521">NADP</keyword>
<dbReference type="InParanoid" id="A0A2J7PXW4"/>
<dbReference type="EMBL" id="NEVH01020852">
    <property type="protein sequence ID" value="PNF21189.1"/>
    <property type="molecule type" value="Genomic_DNA"/>
</dbReference>
<gene>
    <name evidence="6" type="primary">hsd17b12</name>
    <name evidence="6" type="ORF">B7P43_G05100</name>
</gene>
<evidence type="ECO:0000313" key="7">
    <source>
        <dbReference type="Proteomes" id="UP000235965"/>
    </source>
</evidence>
<feature type="transmembrane region" description="Helical" evidence="5">
    <location>
        <begin position="6"/>
        <end position="25"/>
    </location>
</feature>
<dbReference type="Pfam" id="PF00106">
    <property type="entry name" value="adh_short"/>
    <property type="match status" value="1"/>
</dbReference>
<dbReference type="PIRSF" id="PIRSF000126">
    <property type="entry name" value="11-beta-HSD1"/>
    <property type="match status" value="1"/>
</dbReference>
<comment type="similarity">
    <text evidence="1 4">Belongs to the short-chain dehydrogenases/reductases (SDR) family.</text>
</comment>
<dbReference type="FunCoup" id="A0A2J7PXW4">
    <property type="interactions" value="1151"/>
</dbReference>
<keyword evidence="7" id="KW-1185">Reference proteome</keyword>
<evidence type="ECO:0000256" key="5">
    <source>
        <dbReference type="SAM" id="Phobius"/>
    </source>
</evidence>
<evidence type="ECO:0000256" key="3">
    <source>
        <dbReference type="ARBA" id="ARBA00023002"/>
    </source>
</evidence>
<dbReference type="PANTHER" id="PTHR43899">
    <property type="entry name" value="RH59310P"/>
    <property type="match status" value="1"/>
</dbReference>
<evidence type="ECO:0000313" key="6">
    <source>
        <dbReference type="EMBL" id="PNF21189.1"/>
    </source>
</evidence>
<proteinExistence type="inferred from homology"/>
<comment type="caution">
    <text evidence="6">The sequence shown here is derived from an EMBL/GenBank/DDBJ whole genome shotgun (WGS) entry which is preliminary data.</text>
</comment>
<dbReference type="InterPro" id="IPR036291">
    <property type="entry name" value="NAD(P)-bd_dom_sf"/>
</dbReference>
<feature type="transmembrane region" description="Helical" evidence="5">
    <location>
        <begin position="182"/>
        <end position="203"/>
    </location>
</feature>
<keyword evidence="5" id="KW-1133">Transmembrane helix</keyword>
<dbReference type="CDD" id="cd05356">
    <property type="entry name" value="17beta-HSD1_like_SDR_c"/>
    <property type="match status" value="1"/>
</dbReference>